<feature type="chain" id="PRO_5043948655" evidence="1">
    <location>
        <begin position="30"/>
        <end position="947"/>
    </location>
</feature>
<keyword evidence="1" id="KW-0732">Signal</keyword>
<reference evidence="2 3" key="1">
    <citation type="submission" date="2018-06" db="EMBL/GenBank/DDBJ databases">
        <authorList>
            <consortium name="Pathogen Informatics"/>
            <person name="Doyle S."/>
        </authorList>
    </citation>
    <scope>NUCLEOTIDE SEQUENCE [LARGE SCALE GENOMIC DNA]</scope>
    <source>
        <strain evidence="2 3">NCTC8684</strain>
    </source>
</reference>
<protein>
    <submittedName>
        <fullName evidence="2">GlcNAc-binding protein A</fullName>
    </submittedName>
</protein>
<dbReference type="EMBL" id="UIGR01000001">
    <property type="protein sequence ID" value="SUX32354.1"/>
    <property type="molecule type" value="Genomic_DNA"/>
</dbReference>
<feature type="signal peptide" evidence="1">
    <location>
        <begin position="1"/>
        <end position="29"/>
    </location>
</feature>
<dbReference type="AlphaFoldDB" id="A0AAX2M801"/>
<gene>
    <name evidence="2" type="primary">gbpA_1</name>
    <name evidence="2" type="ORF">NCTC8684_01431</name>
</gene>
<name>A0AAX2M801_CHRVL</name>
<sequence length="947" mass="105704">MNTICAKRRVVIIFLSAGALMSVALPSLASNELYFPDPPATHEQIRKMGNALLNDLIKLKATESVRIGKINTSLLSNENNEDIHLNLGPGESFFVHKDSFATRADGISIWQGDNPLRRIVHGGVNEISGADKPVKLILHGSNITGSLHLNDSLYQIFPIGEGKHVIAKINPDKLPEGAEPVQFQPADVYTVPAEKRSKESVIRVLFVMTNEAKSRIEDPEAFAVSAINDANQSFKNSGVPIKYENAGIYHINYSEAAAPTYGDLLSQVKNPADTGLGSHVSKLRDQRYASLVSLIVNRGSSCGMGYLNANKASAFSVVTYYCATGDTHAFAHETGHNLGLQHNFGNIPSYANGYRQDSKSPGWRTIMSDAQCAIPCPRINYWSDPRKNYNGLPMGTEQYNDAVRRLNERRDYFVGFYPPWNPPWVMVDPLESLADLPLRQFFEIKLKNKISGKEESSTDVVIKNPGRYTWPTEVAKAINVFFPQTTLRAGELQSDGTIKVIENSGYRNKVWLAGDKQDTHEAKIVQKTYAHDDNTDWAEIGAIVSSGTPPIGNLPVNSKAAVVLKNMACGKEFDRIEMKVTNGDMYAWPGHLAREVQTRQTPYLRAGEMQDDGTIKPLLDSGYRNRLWAPVFLKKIFTTQIETKPEEPGQVSSSWNQVSSLESQENLPSRQFFEVKLKNKISGNEESSTVVVIKDPNRYMWPTEVAKAINVFFPQTTLRAGELQSDGTIKVIENSGYRNKVWLAEDKAGTLEVQVTHKTYAHDDNTDWAEIGAIVSNGTPPIGNLPANSKVAVVLKSASCEEEIDRIEMEVINGDMYVWPGHLAREVQTRHTPYLRAGEMQDDGTIKPLLGSGYRNRLWAPVFLKKIFTTQIETKPAGTHFSEYEYKYPDNIDKYTAKTRVLGNDGEIYECKPFPYSGWCRTYSPSTNQYEPGKGSNWQEAWIKVER</sequence>
<dbReference type="InterPro" id="IPR024079">
    <property type="entry name" value="MetalloPept_cat_dom_sf"/>
</dbReference>
<dbReference type="RefSeq" id="WP_115648385.1">
    <property type="nucleotide sequence ID" value="NZ_UFVO01000001.1"/>
</dbReference>
<accession>A0AAX2M801</accession>
<dbReference type="Gene3D" id="3.40.390.10">
    <property type="entry name" value="Collagenase (Catalytic Domain)"/>
    <property type="match status" value="1"/>
</dbReference>
<evidence type="ECO:0000256" key="1">
    <source>
        <dbReference type="SAM" id="SignalP"/>
    </source>
</evidence>
<dbReference type="InterPro" id="IPR051024">
    <property type="entry name" value="GlcNAc_Chitin_IntDeg"/>
</dbReference>
<dbReference type="Proteomes" id="UP000254029">
    <property type="component" value="Unassembled WGS sequence"/>
</dbReference>
<organism evidence="2 3">
    <name type="scientific">Chromobacterium violaceum</name>
    <dbReference type="NCBI Taxonomy" id="536"/>
    <lineage>
        <taxon>Bacteria</taxon>
        <taxon>Pseudomonadati</taxon>
        <taxon>Pseudomonadota</taxon>
        <taxon>Betaproteobacteria</taxon>
        <taxon>Neisseriales</taxon>
        <taxon>Chromobacteriaceae</taxon>
        <taxon>Chromobacterium</taxon>
    </lineage>
</organism>
<evidence type="ECO:0000313" key="3">
    <source>
        <dbReference type="Proteomes" id="UP000254029"/>
    </source>
</evidence>
<evidence type="ECO:0000313" key="2">
    <source>
        <dbReference type="EMBL" id="SUX32354.1"/>
    </source>
</evidence>
<dbReference type="GO" id="GO:0008237">
    <property type="term" value="F:metallopeptidase activity"/>
    <property type="evidence" value="ECO:0007669"/>
    <property type="project" value="InterPro"/>
</dbReference>
<dbReference type="Pfam" id="PF13688">
    <property type="entry name" value="Reprolysin_5"/>
    <property type="match status" value="1"/>
</dbReference>
<dbReference type="SUPFAM" id="SSF55486">
    <property type="entry name" value="Metalloproteases ('zincins'), catalytic domain"/>
    <property type="match status" value="1"/>
</dbReference>
<dbReference type="PANTHER" id="PTHR34823:SF1">
    <property type="entry name" value="CHITIN-BINDING TYPE-4 DOMAIN-CONTAINING PROTEIN"/>
    <property type="match status" value="1"/>
</dbReference>
<dbReference type="PANTHER" id="PTHR34823">
    <property type="entry name" value="GLCNAC-BINDING PROTEIN A"/>
    <property type="match status" value="1"/>
</dbReference>
<comment type="caution">
    <text evidence="2">The sequence shown here is derived from an EMBL/GenBank/DDBJ whole genome shotgun (WGS) entry which is preliminary data.</text>
</comment>
<dbReference type="Gene3D" id="3.30.70.2150">
    <property type="match status" value="4"/>
</dbReference>
<proteinExistence type="predicted"/>